<evidence type="ECO:0000256" key="1">
    <source>
        <dbReference type="ARBA" id="ARBA00023015"/>
    </source>
</evidence>
<dbReference type="Proteomes" id="UP000023268">
    <property type="component" value="Unassembled WGS sequence"/>
</dbReference>
<evidence type="ECO:0000256" key="3">
    <source>
        <dbReference type="ARBA" id="ARBA00023163"/>
    </source>
</evidence>
<dbReference type="Pfam" id="PF12833">
    <property type="entry name" value="HTH_18"/>
    <property type="match status" value="1"/>
</dbReference>
<dbReference type="SUPFAM" id="SSF46689">
    <property type="entry name" value="Homeodomain-like"/>
    <property type="match status" value="1"/>
</dbReference>
<dbReference type="GO" id="GO:0005829">
    <property type="term" value="C:cytosol"/>
    <property type="evidence" value="ECO:0007669"/>
    <property type="project" value="TreeGrafter"/>
</dbReference>
<dbReference type="PANTHER" id="PTHR47894:SF4">
    <property type="entry name" value="HTH-TYPE TRANSCRIPTIONAL REGULATOR GADX"/>
    <property type="match status" value="1"/>
</dbReference>
<dbReference type="EMBL" id="JEMG01000001">
    <property type="protein sequence ID" value="EYC50512.1"/>
    <property type="molecule type" value="Genomic_DNA"/>
</dbReference>
<dbReference type="GO" id="GO:0003700">
    <property type="term" value="F:DNA-binding transcription factor activity"/>
    <property type="evidence" value="ECO:0007669"/>
    <property type="project" value="InterPro"/>
</dbReference>
<gene>
    <name evidence="5" type="ORF">AZ34_05185</name>
</gene>
<feature type="domain" description="HTH araC/xylS-type" evidence="4">
    <location>
        <begin position="180"/>
        <end position="277"/>
    </location>
</feature>
<comment type="caution">
    <text evidence="5">The sequence shown here is derived from an EMBL/GenBank/DDBJ whole genome shotgun (WGS) entry which is preliminary data.</text>
</comment>
<dbReference type="InterPro" id="IPR009057">
    <property type="entry name" value="Homeodomain-like_sf"/>
</dbReference>
<dbReference type="InterPro" id="IPR018060">
    <property type="entry name" value="HTH_AraC"/>
</dbReference>
<protein>
    <submittedName>
        <fullName evidence="5">Transcriptional regulator</fullName>
    </submittedName>
</protein>
<evidence type="ECO:0000313" key="6">
    <source>
        <dbReference type="Proteomes" id="UP000023268"/>
    </source>
</evidence>
<keyword evidence="1" id="KW-0805">Transcription regulation</keyword>
<dbReference type="STRING" id="1458275.AZ34_05185"/>
<keyword evidence="3" id="KW-0804">Transcription</keyword>
<dbReference type="GO" id="GO:0000976">
    <property type="term" value="F:transcription cis-regulatory region binding"/>
    <property type="evidence" value="ECO:0007669"/>
    <property type="project" value="TreeGrafter"/>
</dbReference>
<evidence type="ECO:0000259" key="4">
    <source>
        <dbReference type="PROSITE" id="PS01124"/>
    </source>
</evidence>
<dbReference type="AlphaFoldDB" id="A0A016XG33"/>
<organism evidence="5 6">
    <name type="scientific">Hylemonella gracilis str. Niagara R</name>
    <dbReference type="NCBI Taxonomy" id="1458275"/>
    <lineage>
        <taxon>Bacteria</taxon>
        <taxon>Pseudomonadati</taxon>
        <taxon>Pseudomonadota</taxon>
        <taxon>Betaproteobacteria</taxon>
        <taxon>Burkholderiales</taxon>
        <taxon>Comamonadaceae</taxon>
        <taxon>Hylemonella</taxon>
    </lineage>
</organism>
<dbReference type="PANTHER" id="PTHR47894">
    <property type="entry name" value="HTH-TYPE TRANSCRIPTIONAL REGULATOR GADX"/>
    <property type="match status" value="1"/>
</dbReference>
<reference evidence="5 6" key="1">
    <citation type="submission" date="2014-02" db="EMBL/GenBank/DDBJ databases">
        <title>Draft Genome of Hylemonella gracilis isolated from the Niagara River.</title>
        <authorList>
            <person name="Pawlowski D.R."/>
            <person name="Koudelka G.B."/>
        </authorList>
    </citation>
    <scope>NUCLEOTIDE SEQUENCE [LARGE SCALE GENOMIC DNA]</scope>
    <source>
        <strain evidence="5 6">Niagara R</strain>
    </source>
</reference>
<evidence type="ECO:0000313" key="5">
    <source>
        <dbReference type="EMBL" id="EYC50512.1"/>
    </source>
</evidence>
<keyword evidence="2" id="KW-0238">DNA-binding</keyword>
<dbReference type="eggNOG" id="COG2207">
    <property type="taxonomic scope" value="Bacteria"/>
</dbReference>
<accession>A0A016XG33</accession>
<sequence length="277" mass="29406">MNAEPSPGHLLLARLDELAQQQNALPCLCVRALQAHHIKAVDITGPMLVIPLRGVKRCREGDDWLRVEPGQMLLVPGARSLDVENIPDSGTGDYSAITIAIEPATLEAARQLLHGRAFAEPGPVATLALDDVALALLHWVDALLAGETVFACHAMAGVVLRLHTLGFGSLLAPVTPSLAEQIRAMVVADPAREWSSGDIEQILGLSGATLRRQLAAAGTSLRALITGARLAQALTLLQSTRLPVKSVAMRVGYASTASFSKRFTQRYGVEPSRVGSP</sequence>
<name>A0A016XG33_9BURK</name>
<dbReference type="PROSITE" id="PS01124">
    <property type="entry name" value="HTH_ARAC_FAMILY_2"/>
    <property type="match status" value="1"/>
</dbReference>
<proteinExistence type="predicted"/>
<evidence type="ECO:0000256" key="2">
    <source>
        <dbReference type="ARBA" id="ARBA00023125"/>
    </source>
</evidence>
<dbReference type="SMART" id="SM00342">
    <property type="entry name" value="HTH_ARAC"/>
    <property type="match status" value="1"/>
</dbReference>
<dbReference type="RefSeq" id="WP_035605503.1">
    <property type="nucleotide sequence ID" value="NZ_JEMG01000001.1"/>
</dbReference>
<dbReference type="Gene3D" id="1.10.10.60">
    <property type="entry name" value="Homeodomain-like"/>
    <property type="match status" value="1"/>
</dbReference>